<dbReference type="AlphaFoldDB" id="A0A1H6TJM8"/>
<proteinExistence type="predicted"/>
<dbReference type="SUPFAM" id="SSF48208">
    <property type="entry name" value="Six-hairpin glycosidases"/>
    <property type="match status" value="1"/>
</dbReference>
<name>A0A1H6TJM8_9BACT</name>
<evidence type="ECO:0000313" key="1">
    <source>
        <dbReference type="EMBL" id="SEI80249.1"/>
    </source>
</evidence>
<accession>A0A1H6TJM8</accession>
<sequence length="636" mass="72818">MNSLLRDGLFFSLLLVSTEVFSQTDSVPLKSVPYGTSAPPPEWALLQRHLMDALYPAAMEFVDKYTLPDGRLKWRTEWPGMDGSDDGYESFYNFPLYYALGGPEEIDALSRKLWEGVTRQFTEYGQIVDEFDAGYDWMHHGEAYTNFYFFGLADPTDKKMRERALKFAALYFDDGTDSSNFDSSLKIIRSPLNGSLGPRMVNTAEDWVTHRPILSNYPLPYDDIPTVSSGKAWNDDEKFALILDALNERMMKGDVPLNLAATSLMLNAFMYTGDERYKTWVLDYVSAWMGRVEENGGIIPDNVGLSGQIGEHMNGNWWGGYYGWKWPHGVRNKLEATTIGASNAYLVSGDDRYLALPNSVIEAISKEGRIENGKKLLPHRYDQRGWYDFRPLQAMYPTHIWYMSRKKEDWDRVMELVDPNEMRELNYVKGKGEERNTATWIGYLAGEVPTYPVDILNATYREMQDRLERIRKDTTTPDQQDVHHWLNLNPVILEGLVQTMLGAPNHIYHGGLLHTSVRYFDPENKRSGIPSDLAALVEQITEAGVSLTLVNLHPTESRKVIVQGGMFGEHHIKRVNQIEVYPYQFDTVNHHFFQAELAPGAVVKLELEMTRFQNAPSYAFPWHGDKIPVTEKSYEE</sequence>
<reference evidence="2" key="1">
    <citation type="submission" date="2016-10" db="EMBL/GenBank/DDBJ databases">
        <authorList>
            <person name="Varghese N."/>
            <person name="Submissions S."/>
        </authorList>
    </citation>
    <scope>NUCLEOTIDE SEQUENCE [LARGE SCALE GENOMIC DNA]</scope>
    <source>
        <strain evidence="2">IBRC-M 10761</strain>
    </source>
</reference>
<dbReference type="InterPro" id="IPR058347">
    <property type="entry name" value="DUF8034"/>
</dbReference>
<dbReference type="STRING" id="1416801.SAMN05192553_101350"/>
<protein>
    <submittedName>
        <fullName evidence="1">Uncharacterized protein</fullName>
    </submittedName>
</protein>
<dbReference type="EMBL" id="FNZH01000001">
    <property type="protein sequence ID" value="SEI80249.1"/>
    <property type="molecule type" value="Genomic_DNA"/>
</dbReference>
<evidence type="ECO:0000313" key="2">
    <source>
        <dbReference type="Proteomes" id="UP000199403"/>
    </source>
</evidence>
<dbReference type="OrthoDB" id="7936138at2"/>
<dbReference type="RefSeq" id="WP_092168621.1">
    <property type="nucleotide sequence ID" value="NZ_FNZH01000001.1"/>
</dbReference>
<gene>
    <name evidence="1" type="ORF">SAMN05192553_101350</name>
</gene>
<dbReference type="GO" id="GO:0005975">
    <property type="term" value="P:carbohydrate metabolic process"/>
    <property type="evidence" value="ECO:0007669"/>
    <property type="project" value="InterPro"/>
</dbReference>
<organism evidence="1 2">
    <name type="scientific">Cyclobacterium xiamenense</name>
    <dbReference type="NCBI Taxonomy" id="1297121"/>
    <lineage>
        <taxon>Bacteria</taxon>
        <taxon>Pseudomonadati</taxon>
        <taxon>Bacteroidota</taxon>
        <taxon>Cytophagia</taxon>
        <taxon>Cytophagales</taxon>
        <taxon>Cyclobacteriaceae</taxon>
        <taxon>Cyclobacterium</taxon>
    </lineage>
</organism>
<dbReference type="Pfam" id="PF26099">
    <property type="entry name" value="DUF8034"/>
    <property type="match status" value="2"/>
</dbReference>
<dbReference type="InterPro" id="IPR008928">
    <property type="entry name" value="6-hairpin_glycosidase_sf"/>
</dbReference>
<keyword evidence="2" id="KW-1185">Reference proteome</keyword>
<dbReference type="Proteomes" id="UP000199403">
    <property type="component" value="Unassembled WGS sequence"/>
</dbReference>